<feature type="transmembrane region" description="Helical" evidence="5">
    <location>
        <begin position="180"/>
        <end position="200"/>
    </location>
</feature>
<feature type="transmembrane region" description="Helical" evidence="5">
    <location>
        <begin position="237"/>
        <end position="257"/>
    </location>
</feature>
<protein>
    <submittedName>
        <fullName evidence="6">Uncharacterized protein</fullName>
    </submittedName>
</protein>
<evidence type="ECO:0000313" key="6">
    <source>
        <dbReference type="EMBL" id="EXJ82757.1"/>
    </source>
</evidence>
<feature type="transmembrane region" description="Helical" evidence="5">
    <location>
        <begin position="21"/>
        <end position="44"/>
    </location>
</feature>
<proteinExistence type="predicted"/>
<dbReference type="eggNOG" id="KOG3098">
    <property type="taxonomic scope" value="Eukaryota"/>
</dbReference>
<dbReference type="InterPro" id="IPR036259">
    <property type="entry name" value="MFS_trans_sf"/>
</dbReference>
<dbReference type="Proteomes" id="UP000019478">
    <property type="component" value="Unassembled WGS sequence"/>
</dbReference>
<evidence type="ECO:0000256" key="4">
    <source>
        <dbReference type="ARBA" id="ARBA00023136"/>
    </source>
</evidence>
<comment type="subcellular location">
    <subcellularLocation>
        <location evidence="1">Membrane</location>
        <topology evidence="1">Multi-pass membrane protein</topology>
    </subcellularLocation>
</comment>
<comment type="caution">
    <text evidence="6">The sequence shown here is derived from an EMBL/GenBank/DDBJ whole genome shotgun (WGS) entry which is preliminary data.</text>
</comment>
<name>W9XQC9_9EURO</name>
<dbReference type="Pfam" id="PF05978">
    <property type="entry name" value="UNC-93"/>
    <property type="match status" value="1"/>
</dbReference>
<evidence type="ECO:0000256" key="2">
    <source>
        <dbReference type="ARBA" id="ARBA00022692"/>
    </source>
</evidence>
<dbReference type="GeneID" id="19170680"/>
<feature type="transmembrane region" description="Helical" evidence="5">
    <location>
        <begin position="301"/>
        <end position="323"/>
    </location>
</feature>
<dbReference type="PANTHER" id="PTHR23294">
    <property type="entry name" value="ET TRANSLATION PRODUCT-RELATED"/>
    <property type="match status" value="1"/>
</dbReference>
<dbReference type="InterPro" id="IPR010291">
    <property type="entry name" value="Ion_channel_UNC-93"/>
</dbReference>
<dbReference type="HOGENOM" id="CLU_030884_0_0_1"/>
<keyword evidence="7" id="KW-1185">Reference proteome</keyword>
<keyword evidence="4 5" id="KW-0472">Membrane</keyword>
<evidence type="ECO:0000256" key="3">
    <source>
        <dbReference type="ARBA" id="ARBA00022989"/>
    </source>
</evidence>
<feature type="transmembrane region" description="Helical" evidence="5">
    <location>
        <begin position="82"/>
        <end position="102"/>
    </location>
</feature>
<sequence>MSSPAALKSKVRLTRPFVQNFVVGCILFCLPGIYVAITGLGAGGGKASSAEVANNINAILYGIFSFGALVVGFVLNKLKPRTCLMIGGIGYPVYVAGLWYFDRTGNDWFPYLGGTVLGCTSGFLWTAAAYVQFSYPEEHCKGLYISIQWSIRAVGATVGALIAFGANFHQTKAVGVSTPVYAVFVVIHCAAIFIAFFFIVDPATVVRDDGTHIAVFKRPHMATELKILGQTAIEPKYLILAIPMLACEMALALASSVSSKCFNLRTRTVNNIGFQGIQFVVPFILAMILDNPRVKSRRRRGLFGAALMSALAIGACAGLLGWMEVHNVDYLAKSPAWDWTDSQFGGFFVLYVLFGSIYSGYQMVVEWTLGATTNDPVRLAKVAGLLKSYSSFGMFISFILAGQKVKFYIQTTVQIILYALGALCMVYTLMRSITNTNYFKEENVIVPRKFMEDATIRGEATDEQVQLEHDKKVLADSVAVTVPAEKGSDAAEVGS</sequence>
<keyword evidence="3 5" id="KW-1133">Transmembrane helix</keyword>
<feature type="transmembrane region" description="Helical" evidence="5">
    <location>
        <begin position="269"/>
        <end position="289"/>
    </location>
</feature>
<gene>
    <name evidence="6" type="ORF">A1O3_06572</name>
</gene>
<feature type="transmembrane region" description="Helical" evidence="5">
    <location>
        <begin position="407"/>
        <end position="430"/>
    </location>
</feature>
<reference evidence="6 7" key="1">
    <citation type="submission" date="2013-03" db="EMBL/GenBank/DDBJ databases">
        <title>The Genome Sequence of Capronia epimyces CBS 606.96.</title>
        <authorList>
            <consortium name="The Broad Institute Genomics Platform"/>
            <person name="Cuomo C."/>
            <person name="de Hoog S."/>
            <person name="Gorbushina A."/>
            <person name="Walker B."/>
            <person name="Young S.K."/>
            <person name="Zeng Q."/>
            <person name="Gargeya S."/>
            <person name="Fitzgerald M."/>
            <person name="Haas B."/>
            <person name="Abouelleil A."/>
            <person name="Allen A.W."/>
            <person name="Alvarado L."/>
            <person name="Arachchi H.M."/>
            <person name="Berlin A.M."/>
            <person name="Chapman S.B."/>
            <person name="Gainer-Dewar J."/>
            <person name="Goldberg J."/>
            <person name="Griggs A."/>
            <person name="Gujja S."/>
            <person name="Hansen M."/>
            <person name="Howarth C."/>
            <person name="Imamovic A."/>
            <person name="Ireland A."/>
            <person name="Larimer J."/>
            <person name="McCowan C."/>
            <person name="Murphy C."/>
            <person name="Pearson M."/>
            <person name="Poon T.W."/>
            <person name="Priest M."/>
            <person name="Roberts A."/>
            <person name="Saif S."/>
            <person name="Shea T."/>
            <person name="Sisk P."/>
            <person name="Sykes S."/>
            <person name="Wortman J."/>
            <person name="Nusbaum C."/>
            <person name="Birren B."/>
        </authorList>
    </citation>
    <scope>NUCLEOTIDE SEQUENCE [LARGE SCALE GENOMIC DNA]</scope>
    <source>
        <strain evidence="6 7">CBS 606.96</strain>
    </source>
</reference>
<evidence type="ECO:0000256" key="1">
    <source>
        <dbReference type="ARBA" id="ARBA00004141"/>
    </source>
</evidence>
<feature type="transmembrane region" description="Helical" evidence="5">
    <location>
        <begin position="108"/>
        <end position="131"/>
    </location>
</feature>
<organism evidence="6 7">
    <name type="scientific">Capronia epimyces CBS 606.96</name>
    <dbReference type="NCBI Taxonomy" id="1182542"/>
    <lineage>
        <taxon>Eukaryota</taxon>
        <taxon>Fungi</taxon>
        <taxon>Dikarya</taxon>
        <taxon>Ascomycota</taxon>
        <taxon>Pezizomycotina</taxon>
        <taxon>Eurotiomycetes</taxon>
        <taxon>Chaetothyriomycetidae</taxon>
        <taxon>Chaetothyriales</taxon>
        <taxon>Herpotrichiellaceae</taxon>
        <taxon>Capronia</taxon>
    </lineage>
</organism>
<evidence type="ECO:0000256" key="5">
    <source>
        <dbReference type="SAM" id="Phobius"/>
    </source>
</evidence>
<feature type="transmembrane region" description="Helical" evidence="5">
    <location>
        <begin position="382"/>
        <end position="401"/>
    </location>
</feature>
<evidence type="ECO:0000313" key="7">
    <source>
        <dbReference type="Proteomes" id="UP000019478"/>
    </source>
</evidence>
<dbReference type="SUPFAM" id="SSF103473">
    <property type="entry name" value="MFS general substrate transporter"/>
    <property type="match status" value="1"/>
</dbReference>
<keyword evidence="2 5" id="KW-0812">Transmembrane</keyword>
<accession>W9XQC9</accession>
<dbReference type="InterPro" id="IPR051617">
    <property type="entry name" value="UNC-93-like_regulator"/>
</dbReference>
<dbReference type="AlphaFoldDB" id="W9XQC9"/>
<dbReference type="OrthoDB" id="196103at2759"/>
<dbReference type="EMBL" id="AMGY01000005">
    <property type="protein sequence ID" value="EXJ82757.1"/>
    <property type="molecule type" value="Genomic_DNA"/>
</dbReference>
<feature type="transmembrane region" description="Helical" evidence="5">
    <location>
        <begin position="143"/>
        <end position="168"/>
    </location>
</feature>
<dbReference type="RefSeq" id="XP_007734880.1">
    <property type="nucleotide sequence ID" value="XM_007736690.1"/>
</dbReference>
<feature type="transmembrane region" description="Helical" evidence="5">
    <location>
        <begin position="56"/>
        <end position="75"/>
    </location>
</feature>
<dbReference type="PANTHER" id="PTHR23294:SF59">
    <property type="entry name" value="UNC93-LIKE PROTEIN C922.05C"/>
    <property type="match status" value="1"/>
</dbReference>
<dbReference type="Gene3D" id="1.20.1250.20">
    <property type="entry name" value="MFS general substrate transporter like domains"/>
    <property type="match status" value="1"/>
</dbReference>
<dbReference type="GO" id="GO:0016020">
    <property type="term" value="C:membrane"/>
    <property type="evidence" value="ECO:0007669"/>
    <property type="project" value="UniProtKB-SubCell"/>
</dbReference>
<feature type="transmembrane region" description="Helical" evidence="5">
    <location>
        <begin position="343"/>
        <end position="361"/>
    </location>
</feature>